<protein>
    <submittedName>
        <fullName evidence="1">Uncharacterized protein</fullName>
    </submittedName>
</protein>
<evidence type="ECO:0000313" key="2">
    <source>
        <dbReference type="Proteomes" id="UP000799424"/>
    </source>
</evidence>
<gene>
    <name evidence="1" type="ORF">CC86DRAFT_59269</name>
</gene>
<name>A0A6A6ZRK1_9PLEO</name>
<organism evidence="1 2">
    <name type="scientific">Ophiobolus disseminans</name>
    <dbReference type="NCBI Taxonomy" id="1469910"/>
    <lineage>
        <taxon>Eukaryota</taxon>
        <taxon>Fungi</taxon>
        <taxon>Dikarya</taxon>
        <taxon>Ascomycota</taxon>
        <taxon>Pezizomycotina</taxon>
        <taxon>Dothideomycetes</taxon>
        <taxon>Pleosporomycetidae</taxon>
        <taxon>Pleosporales</taxon>
        <taxon>Pleosporineae</taxon>
        <taxon>Phaeosphaeriaceae</taxon>
        <taxon>Ophiobolus</taxon>
    </lineage>
</organism>
<sequence length="291" mass="33817">MEPFVPTRRDVLLVRAELFSHGLPTELILEILDHARYWVERQHESTALRVLMDEEYDTEYTAAYPYLEMKAFPIETPFRTNRAEVPKIKEIEFLIVSHDQGWTTEGTKGTYDTSSFFEVSILTPKRLPQSDTSLSTSEDQKREFYRNRDVFSNVELAVRNIFPTGMLHLVRRPSTETEPQRMHCTEMTNITKEPGTSQIEAAQGGMHAWYLQSNEVARGASVFDGDMVRRYTIVWSSKLNTRWVGNEGTGSGENFIDTIKKDDRIVVWARAKRRGWENHIHGVRMTIRYSF</sequence>
<evidence type="ECO:0000313" key="1">
    <source>
        <dbReference type="EMBL" id="KAF2823730.1"/>
    </source>
</evidence>
<dbReference type="AlphaFoldDB" id="A0A6A6ZRK1"/>
<reference evidence="1" key="1">
    <citation type="journal article" date="2020" name="Stud. Mycol.">
        <title>101 Dothideomycetes genomes: a test case for predicting lifestyles and emergence of pathogens.</title>
        <authorList>
            <person name="Haridas S."/>
            <person name="Albert R."/>
            <person name="Binder M."/>
            <person name="Bloem J."/>
            <person name="Labutti K."/>
            <person name="Salamov A."/>
            <person name="Andreopoulos B."/>
            <person name="Baker S."/>
            <person name="Barry K."/>
            <person name="Bills G."/>
            <person name="Bluhm B."/>
            <person name="Cannon C."/>
            <person name="Castanera R."/>
            <person name="Culley D."/>
            <person name="Daum C."/>
            <person name="Ezra D."/>
            <person name="Gonzalez J."/>
            <person name="Henrissat B."/>
            <person name="Kuo A."/>
            <person name="Liang C."/>
            <person name="Lipzen A."/>
            <person name="Lutzoni F."/>
            <person name="Magnuson J."/>
            <person name="Mondo S."/>
            <person name="Nolan M."/>
            <person name="Ohm R."/>
            <person name="Pangilinan J."/>
            <person name="Park H.-J."/>
            <person name="Ramirez L."/>
            <person name="Alfaro M."/>
            <person name="Sun H."/>
            <person name="Tritt A."/>
            <person name="Yoshinaga Y."/>
            <person name="Zwiers L.-H."/>
            <person name="Turgeon B."/>
            <person name="Goodwin S."/>
            <person name="Spatafora J."/>
            <person name="Crous P."/>
            <person name="Grigoriev I."/>
        </authorList>
    </citation>
    <scope>NUCLEOTIDE SEQUENCE</scope>
    <source>
        <strain evidence="1">CBS 113818</strain>
    </source>
</reference>
<keyword evidence="2" id="KW-1185">Reference proteome</keyword>
<dbReference type="Proteomes" id="UP000799424">
    <property type="component" value="Unassembled WGS sequence"/>
</dbReference>
<dbReference type="EMBL" id="MU006231">
    <property type="protein sequence ID" value="KAF2823730.1"/>
    <property type="molecule type" value="Genomic_DNA"/>
</dbReference>
<proteinExistence type="predicted"/>
<accession>A0A6A6ZRK1</accession>
<dbReference type="OrthoDB" id="66095at2759"/>